<evidence type="ECO:0000259" key="1">
    <source>
        <dbReference type="PROSITE" id="PS50250"/>
    </source>
</evidence>
<accession>A0ABR1FWL2</accession>
<dbReference type="Gene3D" id="1.10.10.10">
    <property type="entry name" value="Winged helix-like DNA-binding domain superfamily/Winged helix DNA-binding domain"/>
    <property type="match status" value="1"/>
</dbReference>
<organism evidence="2 3">
    <name type="scientific">Aureococcus anophagefferens</name>
    <name type="common">Harmful bloom alga</name>
    <dbReference type="NCBI Taxonomy" id="44056"/>
    <lineage>
        <taxon>Eukaryota</taxon>
        <taxon>Sar</taxon>
        <taxon>Stramenopiles</taxon>
        <taxon>Ochrophyta</taxon>
        <taxon>Pelagophyceae</taxon>
        <taxon>Pelagomonadales</taxon>
        <taxon>Pelagomonadaceae</taxon>
        <taxon>Aureococcus</taxon>
    </lineage>
</organism>
<evidence type="ECO:0000313" key="3">
    <source>
        <dbReference type="Proteomes" id="UP001363151"/>
    </source>
</evidence>
<dbReference type="InterPro" id="IPR045114">
    <property type="entry name" value="Csn12-like"/>
</dbReference>
<name>A0ABR1FWL2_AURAN</name>
<comment type="caution">
    <text evidence="2">The sequence shown here is derived from an EMBL/GenBank/DDBJ whole genome shotgun (WGS) entry which is preliminary data.</text>
</comment>
<keyword evidence="3" id="KW-1185">Reference proteome</keyword>
<gene>
    <name evidence="2" type="ORF">SO694_00115060</name>
</gene>
<protein>
    <submittedName>
        <fullName evidence="2">Nuclear mRNA export protein</fullName>
    </submittedName>
</protein>
<dbReference type="EMBL" id="JBBJCI010000214">
    <property type="protein sequence ID" value="KAK7240402.1"/>
    <property type="molecule type" value="Genomic_DNA"/>
</dbReference>
<dbReference type="InterPro" id="IPR000717">
    <property type="entry name" value="PCI_dom"/>
</dbReference>
<dbReference type="PANTHER" id="PTHR12732">
    <property type="entry name" value="UNCHARACTERIZED PROTEASOME COMPONENT REGION PCI-CONTAINING"/>
    <property type="match status" value="1"/>
</dbReference>
<feature type="domain" description="PCI" evidence="1">
    <location>
        <begin position="188"/>
        <end position="369"/>
    </location>
</feature>
<sequence>MDGQAKPQNGAQLAALLGVLDRRPLPPSVQGFCASAEREGRVDDAAYDLVGERWGPIAAKQLCARAALAAGDVDRAYACLVGGYNALINAMRQETGWVAPVLRRLTYEARVTLKKGFSACWNDRGGGAPGSLESKKRATLYVVAQLLKIYFKLNLLKLAQPLIRPLEATAGRSGAFDSRKIFPQGDVVAYRFFVGRLRMFEDQYGAAEEHLIYAFAHCDASSRRNKRAILEFLLPVRLRRGALPRRALLEKHGLAALAPLVDAVRSGDLGTFNAELAKNQMAFVRRGTFLLLEKVKILVYRNLFKKIYLVQGKATQLKLHLFQRAFAWLGCPTDMDEVECILANLIFKGLIKGYISHQKQTLVLSKKDPFPTAAIRSATL</sequence>
<dbReference type="PANTHER" id="PTHR12732:SF0">
    <property type="entry name" value="PCI DOMAIN-CONTAINING PROTEIN 2"/>
    <property type="match status" value="1"/>
</dbReference>
<dbReference type="Proteomes" id="UP001363151">
    <property type="component" value="Unassembled WGS sequence"/>
</dbReference>
<dbReference type="InterPro" id="IPR036388">
    <property type="entry name" value="WH-like_DNA-bd_sf"/>
</dbReference>
<dbReference type="PROSITE" id="PS50250">
    <property type="entry name" value="PCI"/>
    <property type="match status" value="1"/>
</dbReference>
<reference evidence="2 3" key="1">
    <citation type="submission" date="2024-03" db="EMBL/GenBank/DDBJ databases">
        <title>Aureococcus anophagefferens CCMP1851 and Kratosvirus quantuckense: Draft genome of a second virus-susceptible host strain in the model system.</title>
        <authorList>
            <person name="Chase E."/>
            <person name="Truchon A.R."/>
            <person name="Schepens W."/>
            <person name="Wilhelm S.W."/>
        </authorList>
    </citation>
    <scope>NUCLEOTIDE SEQUENCE [LARGE SCALE GENOMIC DNA]</scope>
    <source>
        <strain evidence="2 3">CCMP1851</strain>
    </source>
</reference>
<dbReference type="SMART" id="SM00753">
    <property type="entry name" value="PAM"/>
    <property type="match status" value="1"/>
</dbReference>
<proteinExistence type="predicted"/>
<dbReference type="Pfam" id="PF01399">
    <property type="entry name" value="PCI"/>
    <property type="match status" value="1"/>
</dbReference>
<evidence type="ECO:0000313" key="2">
    <source>
        <dbReference type="EMBL" id="KAK7240402.1"/>
    </source>
</evidence>